<dbReference type="AlphaFoldDB" id="A0A9X2UL67"/>
<dbReference type="EMBL" id="JANUBF010000012">
    <property type="protein sequence ID" value="MCS4036901.1"/>
    <property type="molecule type" value="Genomic_DNA"/>
</dbReference>
<dbReference type="EMBL" id="JANTYZ010000010">
    <property type="protein sequence ID" value="MCS3866215.1"/>
    <property type="molecule type" value="Genomic_DNA"/>
</dbReference>
<gene>
    <name evidence="1" type="ORF">GGP82_002786</name>
    <name evidence="2" type="ORF">GGQ01_001973</name>
</gene>
<dbReference type="Proteomes" id="UP001155034">
    <property type="component" value="Unassembled WGS sequence"/>
</dbReference>
<proteinExistence type="predicted"/>
<sequence>MIENELLREFAEAYPDSLESKLAQAFDEKLGASRSDAIEHLREQLESMLEDRLEPEDTSE</sequence>
<name>A0A9X2UL67_9BACT</name>
<organism evidence="2 3">
    <name type="scientific">Salinibacter ruber</name>
    <dbReference type="NCBI Taxonomy" id="146919"/>
    <lineage>
        <taxon>Bacteria</taxon>
        <taxon>Pseudomonadati</taxon>
        <taxon>Rhodothermota</taxon>
        <taxon>Rhodothermia</taxon>
        <taxon>Rhodothermales</taxon>
        <taxon>Salinibacteraceae</taxon>
        <taxon>Salinibacter</taxon>
    </lineage>
</organism>
<evidence type="ECO:0000313" key="2">
    <source>
        <dbReference type="EMBL" id="MCS4036901.1"/>
    </source>
</evidence>
<evidence type="ECO:0000313" key="3">
    <source>
        <dbReference type="Proteomes" id="UP001155040"/>
    </source>
</evidence>
<accession>A0A9X2UL67</accession>
<dbReference type="RefSeq" id="WP_103015461.1">
    <property type="nucleotide sequence ID" value="NZ_JACIFG010000004.1"/>
</dbReference>
<reference evidence="2" key="1">
    <citation type="submission" date="2022-08" db="EMBL/GenBank/DDBJ databases">
        <title>Genomic Encyclopedia of Type Strains, Phase V (KMG-V): Genome sequencing to study the core and pangenomes of soil and plant-associated prokaryotes.</title>
        <authorList>
            <person name="Whitman W."/>
        </authorList>
    </citation>
    <scope>NUCLEOTIDE SEQUENCE</scope>
    <source>
        <strain evidence="1">SP2016B</strain>
        <strain evidence="2">SP3012</strain>
    </source>
</reference>
<evidence type="ECO:0000313" key="1">
    <source>
        <dbReference type="EMBL" id="MCS3866215.1"/>
    </source>
</evidence>
<protein>
    <submittedName>
        <fullName evidence="2">Uncharacterized protein</fullName>
    </submittedName>
</protein>
<comment type="caution">
    <text evidence="2">The sequence shown here is derived from an EMBL/GenBank/DDBJ whole genome shotgun (WGS) entry which is preliminary data.</text>
</comment>
<dbReference type="Proteomes" id="UP001155040">
    <property type="component" value="Unassembled WGS sequence"/>
</dbReference>